<reference evidence="1" key="1">
    <citation type="submission" date="2020-03" db="EMBL/GenBank/DDBJ databases">
        <title>The deep terrestrial virosphere.</title>
        <authorList>
            <person name="Holmfeldt K."/>
            <person name="Nilsson E."/>
            <person name="Simone D."/>
            <person name="Lopez-Fernandez M."/>
            <person name="Wu X."/>
            <person name="de Brujin I."/>
            <person name="Lundin D."/>
            <person name="Andersson A."/>
            <person name="Bertilsson S."/>
            <person name="Dopson M."/>
        </authorList>
    </citation>
    <scope>NUCLEOTIDE SEQUENCE</scope>
    <source>
        <strain evidence="3">MM415A00630</strain>
        <strain evidence="2">MM415B02047</strain>
        <strain evidence="1">TM448A01855</strain>
        <strain evidence="4">TM448B02564</strain>
    </source>
</reference>
<dbReference type="EMBL" id="MT142438">
    <property type="protein sequence ID" value="QJA80859.1"/>
    <property type="molecule type" value="Genomic_DNA"/>
</dbReference>
<proteinExistence type="predicted"/>
<dbReference type="AlphaFoldDB" id="A0A6H1ZT77"/>
<evidence type="ECO:0000313" key="4">
    <source>
        <dbReference type="EMBL" id="QJI01442.1"/>
    </source>
</evidence>
<accession>A0A6H1ZT77</accession>
<gene>
    <name evidence="3" type="ORF">MM415A00630_0021</name>
    <name evidence="2" type="ORF">MM415B02047_0011</name>
    <name evidence="1" type="ORF">TM448A01855_0019</name>
    <name evidence="4" type="ORF">TM448B02564_0003</name>
</gene>
<dbReference type="EMBL" id="MT144210">
    <property type="protein sequence ID" value="QJA50679.1"/>
    <property type="molecule type" value="Genomic_DNA"/>
</dbReference>
<protein>
    <submittedName>
        <fullName evidence="1">Uncharacterized protein</fullName>
    </submittedName>
</protein>
<dbReference type="EMBL" id="MT144924">
    <property type="protein sequence ID" value="QJI01442.1"/>
    <property type="molecule type" value="Genomic_DNA"/>
</dbReference>
<dbReference type="EMBL" id="MT141159">
    <property type="protein sequence ID" value="QJA55442.1"/>
    <property type="molecule type" value="Genomic_DNA"/>
</dbReference>
<evidence type="ECO:0000313" key="2">
    <source>
        <dbReference type="EMBL" id="QJA55442.1"/>
    </source>
</evidence>
<sequence length="111" mass="13109">MTKDQFDAYKNNLLRKAADIRRAKESEYFSTQDLLGNFRKIASFRGRETPVTIMDLAAKSIVSISDMVNAEWEYEELLIDERFTLEQWDEKFIDAINYLLKLYASIREERG</sequence>
<evidence type="ECO:0000313" key="1">
    <source>
        <dbReference type="EMBL" id="QJA50679.1"/>
    </source>
</evidence>
<name>A0A6H1ZT77_9ZZZZ</name>
<evidence type="ECO:0000313" key="3">
    <source>
        <dbReference type="EMBL" id="QJA80859.1"/>
    </source>
</evidence>
<organism evidence="1">
    <name type="scientific">viral metagenome</name>
    <dbReference type="NCBI Taxonomy" id="1070528"/>
    <lineage>
        <taxon>unclassified sequences</taxon>
        <taxon>metagenomes</taxon>
        <taxon>organismal metagenomes</taxon>
    </lineage>
</organism>